<feature type="transmembrane region" description="Helical" evidence="1">
    <location>
        <begin position="122"/>
        <end position="141"/>
    </location>
</feature>
<keyword evidence="1" id="KW-0812">Transmembrane</keyword>
<evidence type="ECO:0000313" key="4">
    <source>
        <dbReference type="Proteomes" id="UP000609531"/>
    </source>
</evidence>
<comment type="caution">
    <text evidence="3">The sequence shown here is derived from an EMBL/GenBank/DDBJ whole genome shotgun (WGS) entry which is preliminary data.</text>
</comment>
<feature type="transmembrane region" description="Helical" evidence="1">
    <location>
        <begin position="33"/>
        <end position="51"/>
    </location>
</feature>
<proteinExistence type="predicted"/>
<evidence type="ECO:0000313" key="3">
    <source>
        <dbReference type="EMBL" id="MBJ3774565.1"/>
    </source>
</evidence>
<keyword evidence="1" id="KW-0472">Membrane</keyword>
<dbReference type="Pfam" id="PF07331">
    <property type="entry name" value="TctB"/>
    <property type="match status" value="1"/>
</dbReference>
<dbReference type="AlphaFoldDB" id="A0A934MF53"/>
<dbReference type="RefSeq" id="WP_198880435.1">
    <property type="nucleotide sequence ID" value="NZ_JAEKJA010000001.1"/>
</dbReference>
<protein>
    <submittedName>
        <fullName evidence="3">Tripartite tricarboxylate transporter TctB family protein</fullName>
    </submittedName>
</protein>
<reference evidence="3" key="1">
    <citation type="submission" date="2020-12" db="EMBL/GenBank/DDBJ databases">
        <title>Bacterial taxonomy.</title>
        <authorList>
            <person name="Pan X."/>
        </authorList>
    </citation>
    <scope>NUCLEOTIDE SEQUENCE</scope>
    <source>
        <strain evidence="3">B2012</strain>
    </source>
</reference>
<evidence type="ECO:0000259" key="2">
    <source>
        <dbReference type="Pfam" id="PF07331"/>
    </source>
</evidence>
<sequence>MTYGKDRIAAVILFAVAAGVFLYAGTLPFKSMIFPRMITAVMAIGAVMMFLRTVSIAGRTPQAADDPKLHQPFFRNPLNFVITVAAMLLYLFTISQLGYFTATLLVIVLLSLALGFRDYRTLGLTTIAFLALVYVIFILIFDRPLPQGLIY</sequence>
<feature type="transmembrane region" description="Helical" evidence="1">
    <location>
        <begin position="7"/>
        <end position="27"/>
    </location>
</feature>
<accession>A0A934MF53</accession>
<gene>
    <name evidence="3" type="ORF">JCR33_02635</name>
</gene>
<dbReference type="Proteomes" id="UP000609531">
    <property type="component" value="Unassembled WGS sequence"/>
</dbReference>
<keyword evidence="1" id="KW-1133">Transmembrane helix</keyword>
<name>A0A934MF53_9HYPH</name>
<evidence type="ECO:0000256" key="1">
    <source>
        <dbReference type="SAM" id="Phobius"/>
    </source>
</evidence>
<dbReference type="EMBL" id="JAEKJA010000001">
    <property type="protein sequence ID" value="MBJ3774565.1"/>
    <property type="molecule type" value="Genomic_DNA"/>
</dbReference>
<feature type="domain" description="DUF1468" evidence="2">
    <location>
        <begin position="8"/>
        <end position="146"/>
    </location>
</feature>
<keyword evidence="4" id="KW-1185">Reference proteome</keyword>
<feature type="transmembrane region" description="Helical" evidence="1">
    <location>
        <begin position="97"/>
        <end position="115"/>
    </location>
</feature>
<feature type="transmembrane region" description="Helical" evidence="1">
    <location>
        <begin position="72"/>
        <end position="91"/>
    </location>
</feature>
<dbReference type="InterPro" id="IPR009936">
    <property type="entry name" value="DUF1468"/>
</dbReference>
<organism evidence="3 4">
    <name type="scientific">Acuticoccus mangrovi</name>
    <dbReference type="NCBI Taxonomy" id="2796142"/>
    <lineage>
        <taxon>Bacteria</taxon>
        <taxon>Pseudomonadati</taxon>
        <taxon>Pseudomonadota</taxon>
        <taxon>Alphaproteobacteria</taxon>
        <taxon>Hyphomicrobiales</taxon>
        <taxon>Amorphaceae</taxon>
        <taxon>Acuticoccus</taxon>
    </lineage>
</organism>